<protein>
    <submittedName>
        <fullName evidence="7">Cation/H+ exchanger</fullName>
    </submittedName>
</protein>
<dbReference type="RefSeq" id="WP_008696564.1">
    <property type="nucleotide sequence ID" value="NZ_ANOG01000404.1"/>
</dbReference>
<dbReference type="PANTHER" id="PTHR31382">
    <property type="entry name" value="NA(+)/H(+) ANTIPORTER"/>
    <property type="match status" value="1"/>
</dbReference>
<keyword evidence="2 5" id="KW-0812">Transmembrane</keyword>
<dbReference type="PANTHER" id="PTHR31382:SF1">
    <property type="entry name" value="SODIUM ION_PROTON EXCHANGER (EUROFUNG)"/>
    <property type="match status" value="1"/>
</dbReference>
<feature type="transmembrane region" description="Helical" evidence="5">
    <location>
        <begin position="67"/>
        <end position="85"/>
    </location>
</feature>
<dbReference type="OrthoDB" id="9810860at2"/>
<dbReference type="InterPro" id="IPR004712">
    <property type="entry name" value="Na+/H+_antiporter_fungi"/>
</dbReference>
<feature type="transmembrane region" description="Helical" evidence="5">
    <location>
        <begin position="286"/>
        <end position="308"/>
    </location>
</feature>
<keyword evidence="4 5" id="KW-0472">Membrane</keyword>
<feature type="transmembrane region" description="Helical" evidence="5">
    <location>
        <begin position="166"/>
        <end position="186"/>
    </location>
</feature>
<dbReference type="GO" id="GO:0120029">
    <property type="term" value="P:proton export across plasma membrane"/>
    <property type="evidence" value="ECO:0007669"/>
    <property type="project" value="InterPro"/>
</dbReference>
<comment type="caution">
    <text evidence="7">The sequence shown here is derived from an EMBL/GenBank/DDBJ whole genome shotgun (WGS) entry which is preliminary data.</text>
</comment>
<dbReference type="Gene3D" id="1.20.1530.20">
    <property type="match status" value="1"/>
</dbReference>
<dbReference type="EMBL" id="ANOG01000404">
    <property type="protein sequence ID" value="EMI20234.1"/>
    <property type="molecule type" value="Genomic_DNA"/>
</dbReference>
<accession>M5S231</accession>
<dbReference type="PATRIC" id="fig|1265738.3.peg.2838"/>
<dbReference type="GO" id="GO:0042391">
    <property type="term" value="P:regulation of membrane potential"/>
    <property type="evidence" value="ECO:0007669"/>
    <property type="project" value="InterPro"/>
</dbReference>
<dbReference type="AlphaFoldDB" id="M5S231"/>
<feature type="transmembrane region" description="Helical" evidence="5">
    <location>
        <begin position="232"/>
        <end position="251"/>
    </location>
</feature>
<dbReference type="Proteomes" id="UP000011991">
    <property type="component" value="Unassembled WGS sequence"/>
</dbReference>
<dbReference type="GO" id="GO:0005886">
    <property type="term" value="C:plasma membrane"/>
    <property type="evidence" value="ECO:0007669"/>
    <property type="project" value="InterPro"/>
</dbReference>
<feature type="domain" description="Cation/H+ exchanger transmembrane" evidence="6">
    <location>
        <begin position="20"/>
        <end position="398"/>
    </location>
</feature>
<organism evidence="7 8">
    <name type="scientific">Rhodopirellula maiorica SM1</name>
    <dbReference type="NCBI Taxonomy" id="1265738"/>
    <lineage>
        <taxon>Bacteria</taxon>
        <taxon>Pseudomonadati</taxon>
        <taxon>Planctomycetota</taxon>
        <taxon>Planctomycetia</taxon>
        <taxon>Pirellulales</taxon>
        <taxon>Pirellulaceae</taxon>
        <taxon>Novipirellula</taxon>
    </lineage>
</organism>
<keyword evidence="3 5" id="KW-1133">Transmembrane helix</keyword>
<feature type="transmembrane region" description="Helical" evidence="5">
    <location>
        <begin position="373"/>
        <end position="392"/>
    </location>
</feature>
<sequence length="406" mass="44024">MDTISVTLIIVGGLTLGIGICSVLLERASVSAPLIALFVGFVASPHVLGWVDPATWVADEQVLLEEAARFTLAIGLMGVALRIPAASIRRRWKSLSILLLVAMPMSMLITGGLTMALLQQPLLPALLIGAIAAPTDPVVASSIVTGRMAESHLPLRLRRIISAESGLNDGLAFPLVWLPILLVNHYSNVMEHWLTRTLFWEVGGAILVGWILGTLAASGLRRAEDRHTIENTGLLGFTLALTLLTLGTAKWLQTDDVLAVFFAGIAFDAGSTRSDRLKEERIQETVNQFFVLPIFALLGTVLPIDQWLHHGPKLILWAILILLLRRLPLLLLCKSMLGPLRRPRDAIFAGWFGPIGVAAIFYAVLAVRETQQPVVWSLVSLLIVVSVVAHGVTASPAIRRYKQSGT</sequence>
<evidence type="ECO:0000256" key="1">
    <source>
        <dbReference type="ARBA" id="ARBA00004141"/>
    </source>
</evidence>
<feature type="transmembrane region" description="Helical" evidence="5">
    <location>
        <begin position="6"/>
        <end position="25"/>
    </location>
</feature>
<evidence type="ECO:0000256" key="4">
    <source>
        <dbReference type="ARBA" id="ARBA00023136"/>
    </source>
</evidence>
<dbReference type="GO" id="GO:0036376">
    <property type="term" value="P:sodium ion export across plasma membrane"/>
    <property type="evidence" value="ECO:0007669"/>
    <property type="project" value="InterPro"/>
</dbReference>
<evidence type="ECO:0000259" key="6">
    <source>
        <dbReference type="Pfam" id="PF00999"/>
    </source>
</evidence>
<name>M5S231_9BACT</name>
<evidence type="ECO:0000256" key="2">
    <source>
        <dbReference type="ARBA" id="ARBA00022692"/>
    </source>
</evidence>
<feature type="transmembrane region" description="Helical" evidence="5">
    <location>
        <begin position="124"/>
        <end position="145"/>
    </location>
</feature>
<reference evidence="7 8" key="1">
    <citation type="journal article" date="2013" name="Mar. Genomics">
        <title>Expression of sulfatases in Rhodopirellula baltica and the diversity of sulfatases in the genus Rhodopirellula.</title>
        <authorList>
            <person name="Wegner C.E."/>
            <person name="Richter-Heitmann T."/>
            <person name="Klindworth A."/>
            <person name="Klockow C."/>
            <person name="Richter M."/>
            <person name="Achstetter T."/>
            <person name="Glockner F.O."/>
            <person name="Harder J."/>
        </authorList>
    </citation>
    <scope>NUCLEOTIDE SEQUENCE [LARGE SCALE GENOMIC DNA]</scope>
    <source>
        <strain evidence="7 8">SM1</strain>
    </source>
</reference>
<proteinExistence type="predicted"/>
<feature type="transmembrane region" description="Helical" evidence="5">
    <location>
        <begin position="257"/>
        <end position="274"/>
    </location>
</feature>
<evidence type="ECO:0000313" key="7">
    <source>
        <dbReference type="EMBL" id="EMI20234.1"/>
    </source>
</evidence>
<evidence type="ECO:0000256" key="3">
    <source>
        <dbReference type="ARBA" id="ARBA00022989"/>
    </source>
</evidence>
<dbReference type="InterPro" id="IPR038770">
    <property type="entry name" value="Na+/solute_symporter_sf"/>
</dbReference>
<evidence type="ECO:0000313" key="8">
    <source>
        <dbReference type="Proteomes" id="UP000011991"/>
    </source>
</evidence>
<dbReference type="Pfam" id="PF00999">
    <property type="entry name" value="Na_H_Exchanger"/>
    <property type="match status" value="1"/>
</dbReference>
<feature type="transmembrane region" description="Helical" evidence="5">
    <location>
        <begin position="32"/>
        <end position="51"/>
    </location>
</feature>
<feature type="transmembrane region" description="Helical" evidence="5">
    <location>
        <begin position="97"/>
        <end position="118"/>
    </location>
</feature>
<evidence type="ECO:0000256" key="5">
    <source>
        <dbReference type="SAM" id="Phobius"/>
    </source>
</evidence>
<comment type="subcellular location">
    <subcellularLocation>
        <location evidence="1">Membrane</location>
        <topology evidence="1">Multi-pass membrane protein</topology>
    </subcellularLocation>
</comment>
<keyword evidence="8" id="KW-1185">Reference proteome</keyword>
<dbReference type="GO" id="GO:0015385">
    <property type="term" value="F:sodium:proton antiporter activity"/>
    <property type="evidence" value="ECO:0007669"/>
    <property type="project" value="InterPro"/>
</dbReference>
<gene>
    <name evidence="7" type="ORF">RMSM_02835</name>
</gene>
<feature type="transmembrane region" description="Helical" evidence="5">
    <location>
        <begin position="314"/>
        <end position="333"/>
    </location>
</feature>
<feature type="transmembrane region" description="Helical" evidence="5">
    <location>
        <begin position="345"/>
        <end position="367"/>
    </location>
</feature>
<dbReference type="InterPro" id="IPR006153">
    <property type="entry name" value="Cation/H_exchanger_TM"/>
</dbReference>
<feature type="transmembrane region" description="Helical" evidence="5">
    <location>
        <begin position="198"/>
        <end position="220"/>
    </location>
</feature>